<sequence>MFLNLSQLRTGPLRLARAALSRPSGQTLKMPLSASFIRTMAVRKPLITMKMIGSNTVQFQKLKRNTKVEQKPFVDPDRPYAMNRKFVGSVLYANTRLIYVAQHSTFFPNWDERGRPYVGGITNEKLFDMVSKVEHVPVAAISMRRVESVFRKFFSLKDSDHCHINVFFAQHGNEQRLEIKGTIYAKGMKGVQDHLMFIRLKSAMDGNASKAVEPKI</sequence>
<name>H2CZ37_9BASI</name>
<dbReference type="AlphaFoldDB" id="H2CZ37"/>
<protein>
    <submittedName>
        <fullName evidence="1">Lga2 protein</fullName>
    </submittedName>
</protein>
<reference evidence="1" key="1">
    <citation type="journal article" date="2011" name="PLoS Genet.">
        <title>Interspecific sex in grass smuts and the genetic diversity of their pheromone-receptor system.</title>
        <authorList>
            <person name="Kellner R."/>
            <person name="Vollmeister E."/>
            <person name="Feldbrugge M."/>
            <person name="Begerow D."/>
        </authorList>
    </citation>
    <scope>NUCLEOTIDE SEQUENCE</scope>
</reference>
<dbReference type="EMBL" id="JN367443">
    <property type="protein sequence ID" value="AEY62511.1"/>
    <property type="molecule type" value="Genomic_DNA"/>
</dbReference>
<accession>H2CZ37</accession>
<evidence type="ECO:0000313" key="1">
    <source>
        <dbReference type="EMBL" id="AEY62511.1"/>
    </source>
</evidence>
<gene>
    <name evidence="1" type="primary">lga2</name>
</gene>
<proteinExistence type="predicted"/>
<organism evidence="1">
    <name type="scientific">Macalpinomyces eriachnes</name>
    <dbReference type="NCBI Taxonomy" id="307738"/>
    <lineage>
        <taxon>Eukaryota</taxon>
        <taxon>Fungi</taxon>
        <taxon>Dikarya</taxon>
        <taxon>Basidiomycota</taxon>
        <taxon>Ustilaginomycotina</taxon>
        <taxon>Ustilaginomycetes</taxon>
        <taxon>Ustilaginales</taxon>
        <taxon>Ustilaginaceae</taxon>
        <taxon>Macalpinomyces</taxon>
    </lineage>
</organism>